<comment type="caution">
    <text evidence="1">The sequence shown here is derived from an EMBL/GenBank/DDBJ whole genome shotgun (WGS) entry which is preliminary data.</text>
</comment>
<reference evidence="1 2" key="1">
    <citation type="journal article" date="2014" name="Genome Announc.">
        <title>Whole-Genome Sequencing of Salmonella enterica subsp. enterica Serovar Cubana Strains Isolated from Agricultural Sources.</title>
        <authorList>
            <person name="Benahmed F.H."/>
            <person name="Gopinath G.R."/>
            <person name="Wang H."/>
            <person name="Jean-Gilles Beaubrun J."/>
            <person name="Grim C."/>
            <person name="Cheng C.M."/>
            <person name="McClelland M."/>
            <person name="Ayers S."/>
            <person name="Abbott J."/>
            <person name="Desai P."/>
            <person name="Frye J.G."/>
            <person name="Weinstock G."/>
            <person name="Hammack T.S."/>
            <person name="Hanes D.E."/>
            <person name="Rasmussen M.A."/>
            <person name="Davidson M.K."/>
        </authorList>
    </citation>
    <scope>NUCLEOTIDE SEQUENCE [LARGE SCALE GENOMIC DNA]</scope>
    <source>
        <strain evidence="1">76814</strain>
    </source>
</reference>
<gene>
    <name evidence="1" type="ORF">A628_04940</name>
</gene>
<dbReference type="HOGENOM" id="CLU_3140476_0_0_6"/>
<name>V7IGQ1_SALET</name>
<protein>
    <submittedName>
        <fullName evidence="1">Uncharacterized protein</fullName>
    </submittedName>
</protein>
<accession>V7IGQ1</accession>
<evidence type="ECO:0000313" key="2">
    <source>
        <dbReference type="Proteomes" id="UP000018534"/>
    </source>
</evidence>
<dbReference type="AlphaFoldDB" id="V7IGQ1"/>
<dbReference type="EMBL" id="AZGR01000174">
    <property type="protein sequence ID" value="ETA85073.1"/>
    <property type="molecule type" value="Genomic_DNA"/>
</dbReference>
<sequence>MVGANIWLTLRYIKRQGEQEAKVQKVRLQCKKISSLYCSSIADYYSCKG</sequence>
<dbReference type="PATRIC" id="fig|1192560.4.peg.4556"/>
<evidence type="ECO:0000313" key="1">
    <source>
        <dbReference type="EMBL" id="ETA85073.1"/>
    </source>
</evidence>
<proteinExistence type="predicted"/>
<organism evidence="1 2">
    <name type="scientific">Salmonella enterica subsp. enterica serovar Cubana str. 76814</name>
    <dbReference type="NCBI Taxonomy" id="1192560"/>
    <lineage>
        <taxon>Bacteria</taxon>
        <taxon>Pseudomonadati</taxon>
        <taxon>Pseudomonadota</taxon>
        <taxon>Gammaproteobacteria</taxon>
        <taxon>Enterobacterales</taxon>
        <taxon>Enterobacteriaceae</taxon>
        <taxon>Salmonella</taxon>
    </lineage>
</organism>
<dbReference type="Proteomes" id="UP000018534">
    <property type="component" value="Unassembled WGS sequence"/>
</dbReference>